<dbReference type="InterPro" id="IPR018056">
    <property type="entry name" value="Kringle_CS"/>
</dbReference>
<dbReference type="InterPro" id="IPR038178">
    <property type="entry name" value="Kringle_sf"/>
</dbReference>
<feature type="domain" description="Kringle" evidence="18">
    <location>
        <begin position="481"/>
        <end position="549"/>
    </location>
</feature>
<dbReference type="GO" id="GO:0006508">
    <property type="term" value="P:proteolysis"/>
    <property type="evidence" value="ECO:0007669"/>
    <property type="project" value="UniProtKB-KW"/>
</dbReference>
<dbReference type="InterPro" id="IPR001506">
    <property type="entry name" value="Peptidase_M12A"/>
</dbReference>
<dbReference type="Gene3D" id="2.60.120.290">
    <property type="entry name" value="Spermadhesin, CUB domain"/>
    <property type="match status" value="1"/>
</dbReference>
<sequence length="817" mass="93465">MGFSHEQQRSDRDKYIIFDETKLKSDYDNADGDFKKEATDNSVPYDVQSIMQYRLTDFGKDEQYPLSLIDPNLAFLIESSSLTFYDVADVLTAYKCSAHCDMSDVPTCKYGILNHKCECYCMEGFKGSRCDIIETDSDCGGYIVFHEDNMEKYITSPNFPNSYPKGKLCRWVIEAKKGLSSRVIIEDLHLTYNALDRCYHWLEIQYNLPGQTGIKECGEITKKTFVSSDDSEGTMILTFNSEFVKNRPTEKGFILRVDAVGAGCKSSPCVYGRCVEGDTNCNFKCICDEGFMGKTCDTMKDTDKRLCLKFSYYMFGRTVDSLNVYISGEMKNLDMIWNDSGNLGDEWQEAIIDIPPTKQLKIVIEAIRGNSWDSDIAIDEIALTSGKCGDAKPRECLQTSTGSDYKGTLNITKNGDICQAWISQTPHKHDEYTDLEGNFCRNPDPGDSQAPWCYTMNKNITWDYCIIPHCESENCRRSDIGYEYDGVIHTTVSGKECQRWDSVTPHNHTYSHLSAHENFCRNTFGSKMRPWCYTTDKDLEWDFCDIPKCGSKPRECALTAIGYDYFGSKTQTSDGLACQGWDSMKPNFHEFGDMKEQTNFCRNPNWNEEPWCFTKNASVEWGSCDIPLCDEEMCASLPCQNGGTCIPNGDSYTCQCYKSYTGRDCEESENTLECLMTRNGREYQGTMNFTRTGQLCRNWKDTQYADSYGDQGNYCRYFNTNEIMCETNKGDLDICDVPHCQTTPLECSDTLKGERYFGTINIDENGYMCRRWDTDKEYMDHQTEENYCRNPGGHGERPWCLRENSEDEWGYCDIPAC</sequence>
<comment type="caution">
    <text evidence="12">Lacks conserved residue(s) required for the propagation of feature annotation.</text>
</comment>
<dbReference type="AlphaFoldDB" id="A0AA88XT33"/>
<dbReference type="SUPFAM" id="SSF55486">
    <property type="entry name" value="Metalloproteases ('zincins'), catalytic domain"/>
    <property type="match status" value="1"/>
</dbReference>
<evidence type="ECO:0000256" key="4">
    <source>
        <dbReference type="ARBA" id="ARBA00022723"/>
    </source>
</evidence>
<keyword evidence="1 12" id="KW-0245">EGF-like domain</keyword>
<dbReference type="SUPFAM" id="SSF49854">
    <property type="entry name" value="Spermadhesin, CUB domain"/>
    <property type="match status" value="1"/>
</dbReference>
<accession>A0AA88XT33</accession>
<feature type="domain" description="MAM" evidence="17">
    <location>
        <begin position="307"/>
        <end position="390"/>
    </location>
</feature>
<dbReference type="Proteomes" id="UP001186944">
    <property type="component" value="Unassembled WGS sequence"/>
</dbReference>
<dbReference type="GO" id="GO:0004222">
    <property type="term" value="F:metalloendopeptidase activity"/>
    <property type="evidence" value="ECO:0007669"/>
    <property type="project" value="UniProtKB-UniRule"/>
</dbReference>
<dbReference type="GO" id="GO:0005509">
    <property type="term" value="F:calcium ion binding"/>
    <property type="evidence" value="ECO:0007669"/>
    <property type="project" value="InterPro"/>
</dbReference>
<evidence type="ECO:0000256" key="5">
    <source>
        <dbReference type="ARBA" id="ARBA00022729"/>
    </source>
</evidence>
<dbReference type="Pfam" id="PF00008">
    <property type="entry name" value="EGF"/>
    <property type="match status" value="1"/>
</dbReference>
<dbReference type="InterPro" id="IPR013806">
    <property type="entry name" value="Kringle-like"/>
</dbReference>
<keyword evidence="6" id="KW-0677">Repeat</keyword>
<dbReference type="Pfam" id="PF00051">
    <property type="entry name" value="Kringle"/>
    <property type="match status" value="4"/>
</dbReference>
<keyword evidence="9 14" id="KW-0482">Metalloprotease</keyword>
<dbReference type="InterPro" id="IPR000998">
    <property type="entry name" value="MAM_dom"/>
</dbReference>
<dbReference type="InterPro" id="IPR013320">
    <property type="entry name" value="ConA-like_dom_sf"/>
</dbReference>
<dbReference type="PANTHER" id="PTHR24261:SF7">
    <property type="entry name" value="KRINGLE DOMAIN-CONTAINING PROTEIN"/>
    <property type="match status" value="1"/>
</dbReference>
<evidence type="ECO:0000256" key="2">
    <source>
        <dbReference type="ARBA" id="ARBA00022572"/>
    </source>
</evidence>
<dbReference type="Pfam" id="PF01400">
    <property type="entry name" value="Astacin"/>
    <property type="match status" value="1"/>
</dbReference>
<dbReference type="EMBL" id="VSWD01000011">
    <property type="protein sequence ID" value="KAK3088172.1"/>
    <property type="molecule type" value="Genomic_DNA"/>
</dbReference>
<evidence type="ECO:0000259" key="16">
    <source>
        <dbReference type="PROSITE" id="PS50026"/>
    </source>
</evidence>
<dbReference type="InterPro" id="IPR050759">
    <property type="entry name" value="Serine_protease_kringle"/>
</dbReference>
<evidence type="ECO:0000256" key="3">
    <source>
        <dbReference type="ARBA" id="ARBA00022670"/>
    </source>
</evidence>
<dbReference type="Gene3D" id="2.10.25.10">
    <property type="entry name" value="Laminin"/>
    <property type="match status" value="2"/>
</dbReference>
<dbReference type="Pfam" id="PF00431">
    <property type="entry name" value="CUB"/>
    <property type="match status" value="1"/>
</dbReference>
<dbReference type="PANTHER" id="PTHR24261">
    <property type="entry name" value="PLASMINOGEN-RELATED"/>
    <property type="match status" value="1"/>
</dbReference>
<dbReference type="InterPro" id="IPR000859">
    <property type="entry name" value="CUB_dom"/>
</dbReference>
<keyword evidence="11" id="KW-0325">Glycoprotein</keyword>
<evidence type="ECO:0000256" key="6">
    <source>
        <dbReference type="ARBA" id="ARBA00022737"/>
    </source>
</evidence>
<dbReference type="PROSITE" id="PS50060">
    <property type="entry name" value="MAM_2"/>
    <property type="match status" value="1"/>
</dbReference>
<comment type="caution">
    <text evidence="20">The sequence shown here is derived from an EMBL/GenBank/DDBJ whole genome shotgun (WGS) entry which is preliminary data.</text>
</comment>
<feature type="disulfide bond" evidence="12">
    <location>
        <begin position="656"/>
        <end position="665"/>
    </location>
</feature>
<dbReference type="InterPro" id="IPR000742">
    <property type="entry name" value="EGF"/>
</dbReference>
<dbReference type="PRINTS" id="PR00480">
    <property type="entry name" value="ASTACIN"/>
</dbReference>
<feature type="disulfide bond" evidence="12">
    <location>
        <begin position="287"/>
        <end position="296"/>
    </location>
</feature>
<feature type="domain" description="CUB" evidence="15">
    <location>
        <begin position="139"/>
        <end position="260"/>
    </location>
</feature>
<name>A0AA88XT33_PINIB</name>
<dbReference type="CDD" id="cd00108">
    <property type="entry name" value="KR"/>
    <property type="match status" value="2"/>
</dbReference>
<dbReference type="CDD" id="cd00041">
    <property type="entry name" value="CUB"/>
    <property type="match status" value="1"/>
</dbReference>
<dbReference type="InterPro" id="IPR001881">
    <property type="entry name" value="EGF-like_Ca-bd_dom"/>
</dbReference>
<dbReference type="SUPFAM" id="SSF57196">
    <property type="entry name" value="EGF/Laminin"/>
    <property type="match status" value="1"/>
</dbReference>
<dbReference type="PROSITE" id="PS00022">
    <property type="entry name" value="EGF_1"/>
    <property type="match status" value="2"/>
</dbReference>
<keyword evidence="7 14" id="KW-0378">Hydrolase</keyword>
<proteinExistence type="predicted"/>
<feature type="domain" description="EGF-like" evidence="16">
    <location>
        <begin position="260"/>
        <end position="297"/>
    </location>
</feature>
<dbReference type="SMART" id="SM00137">
    <property type="entry name" value="MAM"/>
    <property type="match status" value="1"/>
</dbReference>
<evidence type="ECO:0000259" key="19">
    <source>
        <dbReference type="PROSITE" id="PS51864"/>
    </source>
</evidence>
<dbReference type="Gene3D" id="2.40.20.10">
    <property type="entry name" value="Plasminogen Kringle 4"/>
    <property type="match status" value="5"/>
</dbReference>
<dbReference type="InterPro" id="IPR000001">
    <property type="entry name" value="Kringle"/>
</dbReference>
<evidence type="ECO:0000256" key="9">
    <source>
        <dbReference type="ARBA" id="ARBA00023049"/>
    </source>
</evidence>
<evidence type="ECO:0000259" key="18">
    <source>
        <dbReference type="PROSITE" id="PS50070"/>
    </source>
</evidence>
<dbReference type="SMART" id="SM00181">
    <property type="entry name" value="EGF"/>
    <property type="match status" value="3"/>
</dbReference>
<dbReference type="CDD" id="cd00054">
    <property type="entry name" value="EGF_CA"/>
    <property type="match status" value="1"/>
</dbReference>
<dbReference type="GO" id="GO:0016020">
    <property type="term" value="C:membrane"/>
    <property type="evidence" value="ECO:0007669"/>
    <property type="project" value="InterPro"/>
</dbReference>
<dbReference type="SMART" id="SM00179">
    <property type="entry name" value="EGF_CA"/>
    <property type="match status" value="1"/>
</dbReference>
<dbReference type="PROSITE" id="PS50070">
    <property type="entry name" value="KRINGLE_2"/>
    <property type="match status" value="4"/>
</dbReference>
<feature type="domain" description="Peptidase M12A" evidence="19">
    <location>
        <begin position="1"/>
        <end position="97"/>
    </location>
</feature>
<evidence type="ECO:0000256" key="11">
    <source>
        <dbReference type="ARBA" id="ARBA00023180"/>
    </source>
</evidence>
<evidence type="ECO:0000256" key="10">
    <source>
        <dbReference type="ARBA" id="ARBA00023157"/>
    </source>
</evidence>
<dbReference type="SMART" id="SM00042">
    <property type="entry name" value="CUB"/>
    <property type="match status" value="1"/>
</dbReference>
<dbReference type="PROSITE" id="PS51864">
    <property type="entry name" value="ASTACIN"/>
    <property type="match status" value="1"/>
</dbReference>
<dbReference type="SUPFAM" id="SSF49899">
    <property type="entry name" value="Concanavalin A-like lectins/glucanases"/>
    <property type="match status" value="1"/>
</dbReference>
<dbReference type="CDD" id="cd06263">
    <property type="entry name" value="MAM"/>
    <property type="match status" value="1"/>
</dbReference>
<dbReference type="SUPFAM" id="SSF57440">
    <property type="entry name" value="Kringle-like"/>
    <property type="match status" value="5"/>
</dbReference>
<dbReference type="PRINTS" id="PR00018">
    <property type="entry name" value="KRINGLE"/>
</dbReference>
<evidence type="ECO:0000256" key="12">
    <source>
        <dbReference type="PROSITE-ProRule" id="PRU00076"/>
    </source>
</evidence>
<dbReference type="EC" id="3.4.24.-" evidence="14"/>
<evidence type="ECO:0000256" key="7">
    <source>
        <dbReference type="ARBA" id="ARBA00022801"/>
    </source>
</evidence>
<evidence type="ECO:0000256" key="13">
    <source>
        <dbReference type="PROSITE-ProRule" id="PRU00121"/>
    </source>
</evidence>
<feature type="domain" description="Kringle" evidence="18">
    <location>
        <begin position="752"/>
        <end position="817"/>
    </location>
</feature>
<evidence type="ECO:0000256" key="8">
    <source>
        <dbReference type="ARBA" id="ARBA00022833"/>
    </source>
</evidence>
<keyword evidence="10 12" id="KW-1015">Disulfide bond</keyword>
<keyword evidence="8 14" id="KW-0862">Zinc</keyword>
<gene>
    <name evidence="20" type="ORF">FSP39_015659</name>
</gene>
<keyword evidence="4 14" id="KW-0479">Metal-binding</keyword>
<feature type="domain" description="Kringle" evidence="18">
    <location>
        <begin position="562"/>
        <end position="629"/>
    </location>
</feature>
<keyword evidence="3 14" id="KW-0645">Protease</keyword>
<dbReference type="PROSITE" id="PS50026">
    <property type="entry name" value="EGF_3"/>
    <property type="match status" value="2"/>
</dbReference>
<evidence type="ECO:0000313" key="20">
    <source>
        <dbReference type="EMBL" id="KAK3088172.1"/>
    </source>
</evidence>
<dbReference type="Gene3D" id="2.60.120.200">
    <property type="match status" value="1"/>
</dbReference>
<dbReference type="Pfam" id="PF00629">
    <property type="entry name" value="MAM"/>
    <property type="match status" value="1"/>
</dbReference>
<evidence type="ECO:0000256" key="14">
    <source>
        <dbReference type="RuleBase" id="RU361183"/>
    </source>
</evidence>
<feature type="disulfide bond" evidence="12">
    <location>
        <begin position="264"/>
        <end position="274"/>
    </location>
</feature>
<evidence type="ECO:0000259" key="17">
    <source>
        <dbReference type="PROSITE" id="PS50060"/>
    </source>
</evidence>
<organism evidence="20 21">
    <name type="scientific">Pinctada imbricata</name>
    <name type="common">Atlantic pearl-oyster</name>
    <name type="synonym">Pinctada martensii</name>
    <dbReference type="NCBI Taxonomy" id="66713"/>
    <lineage>
        <taxon>Eukaryota</taxon>
        <taxon>Metazoa</taxon>
        <taxon>Spiralia</taxon>
        <taxon>Lophotrochozoa</taxon>
        <taxon>Mollusca</taxon>
        <taxon>Bivalvia</taxon>
        <taxon>Autobranchia</taxon>
        <taxon>Pteriomorphia</taxon>
        <taxon>Pterioida</taxon>
        <taxon>Pterioidea</taxon>
        <taxon>Pteriidae</taxon>
        <taxon>Pinctada</taxon>
    </lineage>
</organism>
<dbReference type="PROSITE" id="PS01180">
    <property type="entry name" value="CUB"/>
    <property type="match status" value="1"/>
</dbReference>
<evidence type="ECO:0000259" key="15">
    <source>
        <dbReference type="PROSITE" id="PS01180"/>
    </source>
</evidence>
<reference evidence="20" key="1">
    <citation type="submission" date="2019-08" db="EMBL/GenBank/DDBJ databases">
        <title>The improved chromosome-level genome for the pearl oyster Pinctada fucata martensii using PacBio sequencing and Hi-C.</title>
        <authorList>
            <person name="Zheng Z."/>
        </authorList>
    </citation>
    <scope>NUCLEOTIDE SEQUENCE</scope>
    <source>
        <strain evidence="20">ZZ-2019</strain>
        <tissue evidence="20">Adductor muscle</tissue>
    </source>
</reference>
<dbReference type="InterPro" id="IPR024079">
    <property type="entry name" value="MetalloPept_cat_dom_sf"/>
</dbReference>
<dbReference type="FunFam" id="2.10.25.10:FF:000255">
    <property type="entry name" value="Sushi, nidogen and EGF-like domains 1"/>
    <property type="match status" value="1"/>
</dbReference>
<dbReference type="PROSITE" id="PS01186">
    <property type="entry name" value="EGF_2"/>
    <property type="match status" value="1"/>
</dbReference>
<dbReference type="InterPro" id="IPR035914">
    <property type="entry name" value="Sperma_CUB_dom_sf"/>
</dbReference>
<keyword evidence="21" id="KW-1185">Reference proteome</keyword>
<dbReference type="PROSITE" id="PS00021">
    <property type="entry name" value="KRINGLE_1"/>
    <property type="match status" value="3"/>
</dbReference>
<feature type="domain" description="Kringle" evidence="18">
    <location>
        <begin position="402"/>
        <end position="470"/>
    </location>
</feature>
<dbReference type="SMART" id="SM00130">
    <property type="entry name" value="KR"/>
    <property type="match status" value="5"/>
</dbReference>
<feature type="domain" description="EGF-like" evidence="16">
    <location>
        <begin position="630"/>
        <end position="666"/>
    </location>
</feature>
<dbReference type="Gene3D" id="3.40.390.10">
    <property type="entry name" value="Collagenase (Catalytic Domain)"/>
    <property type="match status" value="1"/>
</dbReference>
<keyword evidence="5" id="KW-0732">Signal</keyword>
<protein>
    <recommendedName>
        <fullName evidence="14">Metalloendopeptidase</fullName>
        <ecNumber evidence="14">3.4.24.-</ecNumber>
    </recommendedName>
</protein>
<evidence type="ECO:0000313" key="21">
    <source>
        <dbReference type="Proteomes" id="UP001186944"/>
    </source>
</evidence>
<evidence type="ECO:0000256" key="1">
    <source>
        <dbReference type="ARBA" id="ARBA00022536"/>
    </source>
</evidence>
<comment type="cofactor">
    <cofactor evidence="14">
        <name>Zn(2+)</name>
        <dbReference type="ChEBI" id="CHEBI:29105"/>
    </cofactor>
    <text evidence="14">Binds 1 zinc ion per subunit.</text>
</comment>
<feature type="disulfide bond" evidence="13">
    <location>
        <begin position="601"/>
        <end position="624"/>
    </location>
</feature>
<keyword evidence="2 13" id="KW-0420">Kringle</keyword>